<organism evidence="2 3">
    <name type="scientific">Cyclotella cryptica</name>
    <dbReference type="NCBI Taxonomy" id="29204"/>
    <lineage>
        <taxon>Eukaryota</taxon>
        <taxon>Sar</taxon>
        <taxon>Stramenopiles</taxon>
        <taxon>Ochrophyta</taxon>
        <taxon>Bacillariophyta</taxon>
        <taxon>Coscinodiscophyceae</taxon>
        <taxon>Thalassiosirophycidae</taxon>
        <taxon>Stephanodiscales</taxon>
        <taxon>Stephanodiscaceae</taxon>
        <taxon>Cyclotella</taxon>
    </lineage>
</organism>
<dbReference type="AlphaFoldDB" id="A0ABD3P2C5"/>
<sequence>MNKSPCCGVQHNLRKTHDYVDKNVNQKGNFRKFSKRGCTAENSLAEDLPEDEFTEGSREDSTGDTSHSSDVATSDQDEYEEDSFLVQDNTDVSSYDPSEESDEDYQDDDDNEIICLDKEDSEKESDDYNDKRDTRSIAETDKRERPGEISYLRRSKRKRVMKKQSIAHDEDDTSNDYSPMIDDPSSENSQEHPFGSSGNDSSKSSINTNNEEENLPSSKHRRVRTAIEQVRGQLTIGQTVPFHVTKTTEK</sequence>
<evidence type="ECO:0000313" key="3">
    <source>
        <dbReference type="Proteomes" id="UP001516023"/>
    </source>
</evidence>
<evidence type="ECO:0000256" key="1">
    <source>
        <dbReference type="SAM" id="MobiDB-lite"/>
    </source>
</evidence>
<reference evidence="2 3" key="1">
    <citation type="journal article" date="2020" name="G3 (Bethesda)">
        <title>Improved Reference Genome for Cyclotella cryptica CCMP332, a Model for Cell Wall Morphogenesis, Salinity Adaptation, and Lipid Production in Diatoms (Bacillariophyta).</title>
        <authorList>
            <person name="Roberts W.R."/>
            <person name="Downey K.M."/>
            <person name="Ruck E.C."/>
            <person name="Traller J.C."/>
            <person name="Alverson A.J."/>
        </authorList>
    </citation>
    <scope>NUCLEOTIDE SEQUENCE [LARGE SCALE GENOMIC DNA]</scope>
    <source>
        <strain evidence="2 3">CCMP332</strain>
    </source>
</reference>
<dbReference type="EMBL" id="JABMIG020000303">
    <property type="protein sequence ID" value="KAL3781913.1"/>
    <property type="molecule type" value="Genomic_DNA"/>
</dbReference>
<feature type="compositionally biased region" description="Basic and acidic residues" evidence="1">
    <location>
        <begin position="115"/>
        <end position="147"/>
    </location>
</feature>
<feature type="compositionally biased region" description="Polar residues" evidence="1">
    <location>
        <begin position="63"/>
        <end position="74"/>
    </location>
</feature>
<comment type="caution">
    <text evidence="2">The sequence shown here is derived from an EMBL/GenBank/DDBJ whole genome shotgun (WGS) entry which is preliminary data.</text>
</comment>
<proteinExistence type="predicted"/>
<feature type="compositionally biased region" description="Low complexity" evidence="1">
    <location>
        <begin position="196"/>
        <end position="205"/>
    </location>
</feature>
<dbReference type="Proteomes" id="UP001516023">
    <property type="component" value="Unassembled WGS sequence"/>
</dbReference>
<evidence type="ECO:0000313" key="2">
    <source>
        <dbReference type="EMBL" id="KAL3781913.1"/>
    </source>
</evidence>
<feature type="compositionally biased region" description="Basic residues" evidence="1">
    <location>
        <begin position="153"/>
        <end position="162"/>
    </location>
</feature>
<feature type="compositionally biased region" description="Acidic residues" evidence="1">
    <location>
        <begin position="97"/>
        <end position="112"/>
    </location>
</feature>
<name>A0ABD3P2C5_9STRA</name>
<keyword evidence="3" id="KW-1185">Reference proteome</keyword>
<accession>A0ABD3P2C5</accession>
<protein>
    <submittedName>
        <fullName evidence="2">Uncharacterized protein</fullName>
    </submittedName>
</protein>
<gene>
    <name evidence="2" type="ORF">HJC23_004098</name>
</gene>
<feature type="region of interest" description="Disordered" evidence="1">
    <location>
        <begin position="41"/>
        <end position="227"/>
    </location>
</feature>